<dbReference type="AlphaFoldDB" id="A0A397S6J6"/>
<protein>
    <recommendedName>
        <fullName evidence="1">HTH myb-type domain-containing protein</fullName>
    </recommendedName>
</protein>
<dbReference type="Proteomes" id="UP000265703">
    <property type="component" value="Unassembled WGS sequence"/>
</dbReference>
<dbReference type="InterPro" id="IPR017930">
    <property type="entry name" value="Myb_dom"/>
</dbReference>
<name>A0A397S6J6_9GLOM</name>
<dbReference type="PROSITE" id="PS51294">
    <property type="entry name" value="HTH_MYB"/>
    <property type="match status" value="1"/>
</dbReference>
<feature type="domain" description="HTH myb-type" evidence="1">
    <location>
        <begin position="1"/>
        <end position="58"/>
    </location>
</feature>
<dbReference type="SUPFAM" id="SSF46689">
    <property type="entry name" value="Homeodomain-like"/>
    <property type="match status" value="1"/>
</dbReference>
<evidence type="ECO:0000313" key="3">
    <source>
        <dbReference type="Proteomes" id="UP000265703"/>
    </source>
</evidence>
<reference evidence="2 3" key="1">
    <citation type="submission" date="2018-06" db="EMBL/GenBank/DDBJ databases">
        <title>Comparative genomics reveals the genomic features of Rhizophagus irregularis, R. cerebriforme, R. diaphanum and Gigaspora rosea, and their symbiotic lifestyle signature.</title>
        <authorList>
            <person name="Morin E."/>
            <person name="San Clemente H."/>
            <person name="Chen E.C.H."/>
            <person name="De La Providencia I."/>
            <person name="Hainaut M."/>
            <person name="Kuo A."/>
            <person name="Kohler A."/>
            <person name="Murat C."/>
            <person name="Tang N."/>
            <person name="Roy S."/>
            <person name="Loubradou J."/>
            <person name="Henrissat B."/>
            <person name="Grigoriev I.V."/>
            <person name="Corradi N."/>
            <person name="Roux C."/>
            <person name="Martin F.M."/>
        </authorList>
    </citation>
    <scope>NUCLEOTIDE SEQUENCE [LARGE SCALE GENOMIC DNA]</scope>
    <source>
        <strain evidence="2 3">DAOM 227022</strain>
    </source>
</reference>
<dbReference type="InterPro" id="IPR009057">
    <property type="entry name" value="Homeodomain-like_sf"/>
</dbReference>
<gene>
    <name evidence="2" type="ORF">C1645_809818</name>
</gene>
<proteinExistence type="predicted"/>
<dbReference type="EMBL" id="QKYT01000715">
    <property type="protein sequence ID" value="RIA82003.1"/>
    <property type="molecule type" value="Genomic_DNA"/>
</dbReference>
<dbReference type="Gene3D" id="1.10.10.60">
    <property type="entry name" value="Homeodomain-like"/>
    <property type="match status" value="1"/>
</dbReference>
<organism evidence="2 3">
    <name type="scientific">Glomus cerebriforme</name>
    <dbReference type="NCBI Taxonomy" id="658196"/>
    <lineage>
        <taxon>Eukaryota</taxon>
        <taxon>Fungi</taxon>
        <taxon>Fungi incertae sedis</taxon>
        <taxon>Mucoromycota</taxon>
        <taxon>Glomeromycotina</taxon>
        <taxon>Glomeromycetes</taxon>
        <taxon>Glomerales</taxon>
        <taxon>Glomeraceae</taxon>
        <taxon>Glomus</taxon>
    </lineage>
</organism>
<accession>A0A397S6J6</accession>
<sequence length="178" mass="21172">MGKIRGQRFTEETDKIISDAMKKWGHLPNPYVKICGIIPNYSSKQIRYRWISKLNPSLCNSPLDEDEKLFIVQWVENNKTPYGIIHWRDLINEVKNNFGKLRSENTLKNFWHLRRRSLNQKKVNYDSKLPSNYVNEKDIYLFHFKKDDDENIPSIPLNANPLEILCSVAEELYKRDFP</sequence>
<dbReference type="OrthoDB" id="2143914at2759"/>
<evidence type="ECO:0000259" key="1">
    <source>
        <dbReference type="PROSITE" id="PS51294"/>
    </source>
</evidence>
<keyword evidence="3" id="KW-1185">Reference proteome</keyword>
<comment type="caution">
    <text evidence="2">The sequence shown here is derived from an EMBL/GenBank/DDBJ whole genome shotgun (WGS) entry which is preliminary data.</text>
</comment>
<evidence type="ECO:0000313" key="2">
    <source>
        <dbReference type="EMBL" id="RIA82003.1"/>
    </source>
</evidence>